<reference evidence="6 7" key="1">
    <citation type="submission" date="2014-03" db="EMBL/GenBank/DDBJ databases">
        <title>Draft Genome Sequence of Actibacterium mucosum KCTC 23349, a Marine Alphaproteobacterium with Complex Ionic Requirements Isolated from Mediterranean Seawater at Malvarrosa Beach, Valencia, Spain.</title>
        <authorList>
            <person name="Arahal D.R."/>
            <person name="Shao Z."/>
            <person name="Lai Q."/>
            <person name="Pujalte M.J."/>
        </authorList>
    </citation>
    <scope>NUCLEOTIDE SEQUENCE [LARGE SCALE GENOMIC DNA]</scope>
    <source>
        <strain evidence="6 7">KCTC 23349</strain>
    </source>
</reference>
<keyword evidence="2" id="KW-0238">DNA-binding</keyword>
<evidence type="ECO:0000259" key="5">
    <source>
        <dbReference type="PROSITE" id="PS50112"/>
    </source>
</evidence>
<evidence type="ECO:0000313" key="6">
    <source>
        <dbReference type="EMBL" id="KAJ54388.1"/>
    </source>
</evidence>
<proteinExistence type="predicted"/>
<dbReference type="PROSITE" id="PS50112">
    <property type="entry name" value="PAS"/>
    <property type="match status" value="1"/>
</dbReference>
<dbReference type="Pfam" id="PF00989">
    <property type="entry name" value="PAS"/>
    <property type="match status" value="1"/>
</dbReference>
<dbReference type="CDD" id="cd06170">
    <property type="entry name" value="LuxR_C_like"/>
    <property type="match status" value="1"/>
</dbReference>
<dbReference type="CDD" id="cd00130">
    <property type="entry name" value="PAS"/>
    <property type="match status" value="1"/>
</dbReference>
<evidence type="ECO:0000313" key="7">
    <source>
        <dbReference type="Proteomes" id="UP000026249"/>
    </source>
</evidence>
<protein>
    <submittedName>
        <fullName evidence="6">LuxR family transcriptional regulator</fullName>
    </submittedName>
</protein>
<keyword evidence="7" id="KW-1185">Reference proteome</keyword>
<gene>
    <name evidence="6" type="ORF">ACMU_18345</name>
</gene>
<dbReference type="GO" id="GO:0006355">
    <property type="term" value="P:regulation of DNA-templated transcription"/>
    <property type="evidence" value="ECO:0007669"/>
    <property type="project" value="InterPro"/>
</dbReference>
<dbReference type="InterPro" id="IPR036388">
    <property type="entry name" value="WH-like_DNA-bd_sf"/>
</dbReference>
<dbReference type="InterPro" id="IPR000014">
    <property type="entry name" value="PAS"/>
</dbReference>
<dbReference type="SMART" id="SM00421">
    <property type="entry name" value="HTH_LUXR"/>
    <property type="match status" value="1"/>
</dbReference>
<evidence type="ECO:0000256" key="3">
    <source>
        <dbReference type="ARBA" id="ARBA00023163"/>
    </source>
</evidence>
<dbReference type="SUPFAM" id="SSF46894">
    <property type="entry name" value="C-terminal effector domain of the bipartite response regulators"/>
    <property type="match status" value="1"/>
</dbReference>
<dbReference type="PROSITE" id="PS50043">
    <property type="entry name" value="HTH_LUXR_2"/>
    <property type="match status" value="1"/>
</dbReference>
<dbReference type="STRING" id="1454373.ACMU_18345"/>
<evidence type="ECO:0000259" key="4">
    <source>
        <dbReference type="PROSITE" id="PS50043"/>
    </source>
</evidence>
<name>A0A037ZFM5_9RHOB</name>
<dbReference type="NCBIfam" id="TIGR00229">
    <property type="entry name" value="sensory_box"/>
    <property type="match status" value="1"/>
</dbReference>
<dbReference type="Pfam" id="PF00196">
    <property type="entry name" value="GerE"/>
    <property type="match status" value="1"/>
</dbReference>
<organism evidence="6 7">
    <name type="scientific">Actibacterium mucosum KCTC 23349</name>
    <dbReference type="NCBI Taxonomy" id="1454373"/>
    <lineage>
        <taxon>Bacteria</taxon>
        <taxon>Pseudomonadati</taxon>
        <taxon>Pseudomonadota</taxon>
        <taxon>Alphaproteobacteria</taxon>
        <taxon>Rhodobacterales</taxon>
        <taxon>Roseobacteraceae</taxon>
        <taxon>Actibacterium</taxon>
    </lineage>
</organism>
<evidence type="ECO:0000256" key="1">
    <source>
        <dbReference type="ARBA" id="ARBA00023015"/>
    </source>
</evidence>
<dbReference type="AlphaFoldDB" id="A0A037ZFM5"/>
<feature type="domain" description="PAS" evidence="5">
    <location>
        <begin position="19"/>
        <end position="75"/>
    </location>
</feature>
<dbReference type="GO" id="GO:0003677">
    <property type="term" value="F:DNA binding"/>
    <property type="evidence" value="ECO:0007669"/>
    <property type="project" value="UniProtKB-KW"/>
</dbReference>
<evidence type="ECO:0000256" key="2">
    <source>
        <dbReference type="ARBA" id="ARBA00023125"/>
    </source>
</evidence>
<dbReference type="Gene3D" id="3.30.450.20">
    <property type="entry name" value="PAS domain"/>
    <property type="match status" value="1"/>
</dbReference>
<feature type="domain" description="HTH luxR-type" evidence="4">
    <location>
        <begin position="118"/>
        <end position="183"/>
    </location>
</feature>
<dbReference type="Gene3D" id="1.10.10.10">
    <property type="entry name" value="Winged helix-like DNA-binding domain superfamily/Winged helix DNA-binding domain"/>
    <property type="match status" value="1"/>
</dbReference>
<sequence>MDIDHDTAMLGFTMAPVGLVVTRERIITACNDEFCSMFGYRQADMMGKMMSMLYPSTREFVETGRLGREGLMKTGRYMDERIMRKQDGTLFWCRARGHTADRANPFSKCVWSFADLSDARPVVELTARERQVAMLLVQGQVTKDIARSLNLSPRTIEIYRGNLLKKFGVRNGTELLAALSGAM</sequence>
<dbReference type="InterPro" id="IPR016032">
    <property type="entry name" value="Sig_transdc_resp-reg_C-effctor"/>
</dbReference>
<accession>A0A037ZFM5</accession>
<comment type="caution">
    <text evidence="6">The sequence shown here is derived from an EMBL/GenBank/DDBJ whole genome shotgun (WGS) entry which is preliminary data.</text>
</comment>
<dbReference type="PANTHER" id="PTHR44688">
    <property type="entry name" value="DNA-BINDING TRANSCRIPTIONAL ACTIVATOR DEVR_DOSR"/>
    <property type="match status" value="1"/>
</dbReference>
<dbReference type="InterPro" id="IPR035965">
    <property type="entry name" value="PAS-like_dom_sf"/>
</dbReference>
<dbReference type="PRINTS" id="PR00038">
    <property type="entry name" value="HTHLUXR"/>
</dbReference>
<dbReference type="Proteomes" id="UP000026249">
    <property type="component" value="Unassembled WGS sequence"/>
</dbReference>
<keyword evidence="1" id="KW-0805">Transcription regulation</keyword>
<dbReference type="InterPro" id="IPR013767">
    <property type="entry name" value="PAS_fold"/>
</dbReference>
<dbReference type="PROSITE" id="PS00622">
    <property type="entry name" value="HTH_LUXR_1"/>
    <property type="match status" value="1"/>
</dbReference>
<keyword evidence="3" id="KW-0804">Transcription</keyword>
<dbReference type="InterPro" id="IPR000792">
    <property type="entry name" value="Tscrpt_reg_LuxR_C"/>
</dbReference>
<dbReference type="SUPFAM" id="SSF55785">
    <property type="entry name" value="PYP-like sensor domain (PAS domain)"/>
    <property type="match status" value="1"/>
</dbReference>
<dbReference type="PANTHER" id="PTHR44688:SF16">
    <property type="entry name" value="DNA-BINDING TRANSCRIPTIONAL ACTIVATOR DEVR_DOSR"/>
    <property type="match status" value="1"/>
</dbReference>
<dbReference type="EMBL" id="JFKE01000008">
    <property type="protein sequence ID" value="KAJ54388.1"/>
    <property type="molecule type" value="Genomic_DNA"/>
</dbReference>